<feature type="domain" description="Rieske" evidence="8">
    <location>
        <begin position="45"/>
        <end position="143"/>
    </location>
</feature>
<dbReference type="InterPro" id="IPR014349">
    <property type="entry name" value="Rieske_Fe-S_prot"/>
</dbReference>
<dbReference type="Pfam" id="PF00355">
    <property type="entry name" value="Rieske"/>
    <property type="match status" value="1"/>
</dbReference>
<dbReference type="PROSITE" id="PS51296">
    <property type="entry name" value="RIESKE"/>
    <property type="match status" value="1"/>
</dbReference>
<dbReference type="Gene3D" id="2.102.10.10">
    <property type="entry name" value="Rieske [2Fe-2S] iron-sulphur domain"/>
    <property type="match status" value="1"/>
</dbReference>
<keyword evidence="1" id="KW-0001">2Fe-2S</keyword>
<evidence type="ECO:0000256" key="1">
    <source>
        <dbReference type="ARBA" id="ARBA00022714"/>
    </source>
</evidence>
<keyword evidence="7" id="KW-0732">Signal</keyword>
<evidence type="ECO:0000313" key="9">
    <source>
        <dbReference type="EMBL" id="CAA9266553.1"/>
    </source>
</evidence>
<keyword evidence="4" id="KW-0411">Iron-sulfur</keyword>
<evidence type="ECO:0000256" key="4">
    <source>
        <dbReference type="ARBA" id="ARBA00023014"/>
    </source>
</evidence>
<dbReference type="InterPro" id="IPR005805">
    <property type="entry name" value="Rieske_Fe-S_prot_C"/>
</dbReference>
<feature type="signal peptide" evidence="7">
    <location>
        <begin position="1"/>
        <end position="24"/>
    </location>
</feature>
<keyword evidence="3" id="KW-0408">Iron</keyword>
<evidence type="ECO:0000259" key="8">
    <source>
        <dbReference type="PROSITE" id="PS51296"/>
    </source>
</evidence>
<evidence type="ECO:0000256" key="5">
    <source>
        <dbReference type="ARBA" id="ARBA00023157"/>
    </source>
</evidence>
<dbReference type="CDD" id="cd03467">
    <property type="entry name" value="Rieske"/>
    <property type="match status" value="1"/>
</dbReference>
<feature type="chain" id="PRO_5026785215" evidence="7">
    <location>
        <begin position="25"/>
        <end position="146"/>
    </location>
</feature>
<proteinExistence type="predicted"/>
<dbReference type="AlphaFoldDB" id="A0A6J4J2L5"/>
<dbReference type="EMBL" id="CADCTM010000431">
    <property type="protein sequence ID" value="CAA9266553.1"/>
    <property type="molecule type" value="Genomic_DNA"/>
</dbReference>
<dbReference type="InterPro" id="IPR036922">
    <property type="entry name" value="Rieske_2Fe-2S_sf"/>
</dbReference>
<sequence>MNRRDFLMWVGVGGVASSLPIALAACSPKAEKSQSPASPPRADGFQPIGTVAELKQNGQILKKEFATGSLLVVSNPTDSTTVLAVNPTCTHKGCTVEWKADDKSFVCPCHGAKFSAEGKILKEPASKPLATYEAKIQGDSILVKAS</sequence>
<evidence type="ECO:0000256" key="7">
    <source>
        <dbReference type="SAM" id="SignalP"/>
    </source>
</evidence>
<dbReference type="PANTHER" id="PTHR10134">
    <property type="entry name" value="CYTOCHROME B-C1 COMPLEX SUBUNIT RIESKE, MITOCHONDRIAL"/>
    <property type="match status" value="1"/>
</dbReference>
<dbReference type="GO" id="GO:0004497">
    <property type="term" value="F:monooxygenase activity"/>
    <property type="evidence" value="ECO:0007669"/>
    <property type="project" value="UniProtKB-ARBA"/>
</dbReference>
<name>A0A6J4J2L5_9CYAN</name>
<comment type="cofactor">
    <cofactor evidence="6">
        <name>[2Fe-2S] cluster</name>
        <dbReference type="ChEBI" id="CHEBI:190135"/>
    </cofactor>
</comment>
<dbReference type="InterPro" id="IPR017941">
    <property type="entry name" value="Rieske_2Fe-2S"/>
</dbReference>
<dbReference type="SUPFAM" id="SSF50022">
    <property type="entry name" value="ISP domain"/>
    <property type="match status" value="1"/>
</dbReference>
<dbReference type="GO" id="GO:0051537">
    <property type="term" value="F:2 iron, 2 sulfur cluster binding"/>
    <property type="evidence" value="ECO:0007669"/>
    <property type="project" value="UniProtKB-KW"/>
</dbReference>
<reference evidence="9" key="1">
    <citation type="submission" date="2020-02" db="EMBL/GenBank/DDBJ databases">
        <authorList>
            <person name="Meier V. D."/>
        </authorList>
    </citation>
    <scope>NUCLEOTIDE SEQUENCE</scope>
    <source>
        <strain evidence="9">AVDCRST_MAG92</strain>
    </source>
</reference>
<dbReference type="GO" id="GO:0046872">
    <property type="term" value="F:metal ion binding"/>
    <property type="evidence" value="ECO:0007669"/>
    <property type="project" value="UniProtKB-KW"/>
</dbReference>
<dbReference type="PRINTS" id="PR00162">
    <property type="entry name" value="RIESKE"/>
</dbReference>
<evidence type="ECO:0000256" key="2">
    <source>
        <dbReference type="ARBA" id="ARBA00022723"/>
    </source>
</evidence>
<dbReference type="GO" id="GO:0016020">
    <property type="term" value="C:membrane"/>
    <property type="evidence" value="ECO:0007669"/>
    <property type="project" value="InterPro"/>
</dbReference>
<evidence type="ECO:0000256" key="3">
    <source>
        <dbReference type="ARBA" id="ARBA00023004"/>
    </source>
</evidence>
<dbReference type="GO" id="GO:0016705">
    <property type="term" value="F:oxidoreductase activity, acting on paired donors, with incorporation or reduction of molecular oxygen"/>
    <property type="evidence" value="ECO:0007669"/>
    <property type="project" value="UniProtKB-ARBA"/>
</dbReference>
<gene>
    <name evidence="9" type="ORF">AVDCRST_MAG92-2754</name>
</gene>
<dbReference type="PROSITE" id="PS51257">
    <property type="entry name" value="PROKAR_LIPOPROTEIN"/>
    <property type="match status" value="1"/>
</dbReference>
<protein>
    <submittedName>
        <fullName evidence="9">Cytochrome b6-f complex alternative Rieske iron sulfur protein PetC3</fullName>
    </submittedName>
</protein>
<accession>A0A6J4J2L5</accession>
<organism evidence="9">
    <name type="scientific">uncultured Coleofasciculus sp</name>
    <dbReference type="NCBI Taxonomy" id="1267456"/>
    <lineage>
        <taxon>Bacteria</taxon>
        <taxon>Bacillati</taxon>
        <taxon>Cyanobacteriota</taxon>
        <taxon>Cyanophyceae</taxon>
        <taxon>Coleofasciculales</taxon>
        <taxon>Coleofasciculaceae</taxon>
        <taxon>Coleofasciculus</taxon>
        <taxon>environmental samples</taxon>
    </lineage>
</organism>
<keyword evidence="5" id="KW-1015">Disulfide bond</keyword>
<evidence type="ECO:0000256" key="6">
    <source>
        <dbReference type="ARBA" id="ARBA00034078"/>
    </source>
</evidence>
<keyword evidence="2" id="KW-0479">Metal-binding</keyword>